<protein>
    <recommendedName>
        <fullName evidence="4">F-box domain-containing protein</fullName>
    </recommendedName>
</protein>
<comment type="caution">
    <text evidence="2">The sequence shown here is derived from an EMBL/GenBank/DDBJ whole genome shotgun (WGS) entry which is preliminary data.</text>
</comment>
<dbReference type="EMBL" id="JADCTT010000025">
    <property type="protein sequence ID" value="KAF9742064.1"/>
    <property type="molecule type" value="Genomic_DNA"/>
</dbReference>
<organism evidence="2 3">
    <name type="scientific">Bionectria ochroleuca</name>
    <name type="common">Gliocladium roseum</name>
    <dbReference type="NCBI Taxonomy" id="29856"/>
    <lineage>
        <taxon>Eukaryota</taxon>
        <taxon>Fungi</taxon>
        <taxon>Dikarya</taxon>
        <taxon>Ascomycota</taxon>
        <taxon>Pezizomycotina</taxon>
        <taxon>Sordariomycetes</taxon>
        <taxon>Hypocreomycetidae</taxon>
        <taxon>Hypocreales</taxon>
        <taxon>Bionectriaceae</taxon>
        <taxon>Clonostachys</taxon>
    </lineage>
</organism>
<feature type="compositionally biased region" description="Polar residues" evidence="1">
    <location>
        <begin position="272"/>
        <end position="285"/>
    </location>
</feature>
<dbReference type="AlphaFoldDB" id="A0A8H7N1D5"/>
<gene>
    <name evidence="2" type="ORF">IM811_009795</name>
</gene>
<feature type="region of interest" description="Disordered" evidence="1">
    <location>
        <begin position="264"/>
        <end position="289"/>
    </location>
</feature>
<proteinExistence type="predicted"/>
<sequence>MDNPNAQTPFLQLHSDAFRAIVEELSDHTKVLLSQTCRSIRHMLQKEKIVPALSAPEHVRLLVHLSRGNPDVWVCATCKKQHPVTEGDLWGDNRFSSCPNRKFSRRREGMCRINYARVQLALKYSRFAIDNSRIDSHLKRLIRPEGSVLRVKHRHNLAEFTSSSRPRVIDGRFLVKYTWKYRLHSGSYTPSKMPSMMVCDHQRLLRPAGGVVWGEERKQLFRTVLQAMLDDRNGVEYCGSCPFCPTDFTVRSFDNRMRIDAWKDFGPEDGPSNPTWKSHSLSEAQRTPKHRGSVRRLYYEIY</sequence>
<name>A0A8H7N1D5_BIOOC</name>
<evidence type="ECO:0008006" key="4">
    <source>
        <dbReference type="Google" id="ProtNLM"/>
    </source>
</evidence>
<accession>A0A8H7N1D5</accession>
<dbReference type="Proteomes" id="UP000616885">
    <property type="component" value="Unassembled WGS sequence"/>
</dbReference>
<evidence type="ECO:0000256" key="1">
    <source>
        <dbReference type="SAM" id="MobiDB-lite"/>
    </source>
</evidence>
<reference evidence="2" key="1">
    <citation type="submission" date="2020-10" db="EMBL/GenBank/DDBJ databases">
        <title>High-Quality Genome Resource of Clonostachys rosea strain S41 by Oxford Nanopore Long-Read Sequencing.</title>
        <authorList>
            <person name="Wang H."/>
        </authorList>
    </citation>
    <scope>NUCLEOTIDE SEQUENCE</scope>
    <source>
        <strain evidence="2">S41</strain>
    </source>
</reference>
<evidence type="ECO:0000313" key="2">
    <source>
        <dbReference type="EMBL" id="KAF9742064.1"/>
    </source>
</evidence>
<evidence type="ECO:0000313" key="3">
    <source>
        <dbReference type="Proteomes" id="UP000616885"/>
    </source>
</evidence>